<sequence>MKTHVLCVVFVILMILMICIAFLTYKSKTNIYSSKSKVCVLISGPFRDANTKSVQSIIDNVIKPLNADVFVFTWKKNYKRNPYRRLKGDNYYDLTKSEEYEYDDKYIKMLNPISVVKEVLKDPTEYYNGGFNKNIELLNNHTPLSSIYMHYGWKRCFDLVEETNVKYDLVVRVRPDLMFDTKLQTNEITSLESIYLSKDFTSYYTMSDKFFICNVSNFKKILKVIDKYPIYWRKDTEALLKKYSINNINGEKMMRLHIHEMGLQNKVKVLKSPHFKIL</sequence>
<dbReference type="AlphaFoldDB" id="A0A6C0BRU2"/>
<reference evidence="2" key="1">
    <citation type="journal article" date="2020" name="Nature">
        <title>Giant virus diversity and host interactions through global metagenomics.</title>
        <authorList>
            <person name="Schulz F."/>
            <person name="Roux S."/>
            <person name="Paez-Espino D."/>
            <person name="Jungbluth S."/>
            <person name="Walsh D.A."/>
            <person name="Denef V.J."/>
            <person name="McMahon K.D."/>
            <person name="Konstantinidis K.T."/>
            <person name="Eloe-Fadrosh E.A."/>
            <person name="Kyrpides N.C."/>
            <person name="Woyke T."/>
        </authorList>
    </citation>
    <scope>NUCLEOTIDE SEQUENCE</scope>
    <source>
        <strain evidence="2">GVMAG-M-3300018416-26</strain>
    </source>
</reference>
<accession>A0A6C0BRU2</accession>
<evidence type="ECO:0000256" key="1">
    <source>
        <dbReference type="SAM" id="Phobius"/>
    </source>
</evidence>
<keyword evidence="1" id="KW-0812">Transmembrane</keyword>
<protein>
    <submittedName>
        <fullName evidence="2">Uncharacterized protein</fullName>
    </submittedName>
</protein>
<dbReference type="EMBL" id="MN739215">
    <property type="protein sequence ID" value="QHS93993.1"/>
    <property type="molecule type" value="Genomic_DNA"/>
</dbReference>
<evidence type="ECO:0000313" key="2">
    <source>
        <dbReference type="EMBL" id="QHS93993.1"/>
    </source>
</evidence>
<organism evidence="2">
    <name type="scientific">viral metagenome</name>
    <dbReference type="NCBI Taxonomy" id="1070528"/>
    <lineage>
        <taxon>unclassified sequences</taxon>
        <taxon>metagenomes</taxon>
        <taxon>organismal metagenomes</taxon>
    </lineage>
</organism>
<name>A0A6C0BRU2_9ZZZZ</name>
<keyword evidence="1" id="KW-0472">Membrane</keyword>
<keyword evidence="1" id="KW-1133">Transmembrane helix</keyword>
<feature type="transmembrane region" description="Helical" evidence="1">
    <location>
        <begin position="5"/>
        <end position="25"/>
    </location>
</feature>
<proteinExistence type="predicted"/>